<sequence length="65" mass="7110">MSTVLNACHCGYTGALAGTQHRGLFYSLTCPECHRSVEAFTLEGLAENWNKPAEPKQVAEEARDV</sequence>
<protein>
    <submittedName>
        <fullName evidence="1">Uncharacterized protein</fullName>
    </submittedName>
</protein>
<keyword evidence="2" id="KW-1185">Reference proteome</keyword>
<dbReference type="Proteomes" id="UP000782475">
    <property type="component" value="Unassembled WGS sequence"/>
</dbReference>
<gene>
    <name evidence="1" type="ORF">KJJ99_04735</name>
</gene>
<organism evidence="1 2">
    <name type="scientific">Stutzerimonas chloritidismutans</name>
    <name type="common">Pseudomonas chloritidismutans</name>
    <dbReference type="NCBI Taxonomy" id="203192"/>
    <lineage>
        <taxon>Bacteria</taxon>
        <taxon>Pseudomonadati</taxon>
        <taxon>Pseudomonadota</taxon>
        <taxon>Gammaproteobacteria</taxon>
        <taxon>Pseudomonadales</taxon>
        <taxon>Pseudomonadaceae</taxon>
        <taxon>Stutzerimonas</taxon>
    </lineage>
</organism>
<accession>A0ACC5VF63</accession>
<reference evidence="1 2" key="1">
    <citation type="journal article" date="2021" name="Appl. Microbiol. Biotechnol.">
        <title>Biotechnological applications of marine bacteria in bioremediation of environments polluted with hydrocarbons and plastics.</title>
        <authorList>
            <person name="Muriel-Millan L.F."/>
            <person name="Millan-Lopez S."/>
            <person name="Pardo-Lopez L."/>
        </authorList>
    </citation>
    <scope>NUCLEOTIDE SEQUENCE [LARGE SCALE GENOMIC DNA]</scope>
    <source>
        <strain evidence="1 2">GOM4</strain>
    </source>
</reference>
<proteinExistence type="predicted"/>
<dbReference type="EMBL" id="JAHHFP010000011">
    <property type="protein sequence ID" value="MBX7271103.1"/>
    <property type="molecule type" value="Genomic_DNA"/>
</dbReference>
<evidence type="ECO:0000313" key="2">
    <source>
        <dbReference type="Proteomes" id="UP000782475"/>
    </source>
</evidence>
<name>A0ACC5VF63_STUCH</name>
<comment type="caution">
    <text evidence="1">The sequence shown here is derived from an EMBL/GenBank/DDBJ whole genome shotgun (WGS) entry which is preliminary data.</text>
</comment>
<evidence type="ECO:0000313" key="1">
    <source>
        <dbReference type="EMBL" id="MBX7271103.1"/>
    </source>
</evidence>